<evidence type="ECO:0000313" key="2">
    <source>
        <dbReference type="Proteomes" id="UP000190460"/>
    </source>
</evidence>
<protein>
    <recommendedName>
        <fullName evidence="3">Phage tail tube protein FII</fullName>
    </recommendedName>
</protein>
<dbReference type="EMBL" id="FUYB01000009">
    <property type="protein sequence ID" value="SKA81352.1"/>
    <property type="molecule type" value="Genomic_DNA"/>
</dbReference>
<organism evidence="1 2">
    <name type="scientific">Thiothrix eikelboomii</name>
    <dbReference type="NCBI Taxonomy" id="92487"/>
    <lineage>
        <taxon>Bacteria</taxon>
        <taxon>Pseudomonadati</taxon>
        <taxon>Pseudomonadota</taxon>
        <taxon>Gammaproteobacteria</taxon>
        <taxon>Thiotrichales</taxon>
        <taxon>Thiotrichaceae</taxon>
        <taxon>Thiothrix</taxon>
    </lineage>
</organism>
<keyword evidence="2" id="KW-1185">Reference proteome</keyword>
<proteinExistence type="predicted"/>
<evidence type="ECO:0008006" key="3">
    <source>
        <dbReference type="Google" id="ProtNLM"/>
    </source>
</evidence>
<dbReference type="Proteomes" id="UP000190460">
    <property type="component" value="Unassembled WGS sequence"/>
</dbReference>
<dbReference type="Pfam" id="PF04985">
    <property type="entry name" value="Phage_tube"/>
    <property type="match status" value="1"/>
</dbReference>
<accession>A0A1T4WVE5</accession>
<dbReference type="STRING" id="92487.SAMN02745130_02193"/>
<name>A0A1T4WVE5_9GAMM</name>
<gene>
    <name evidence="1" type="ORF">SAMN02745130_02193</name>
</gene>
<dbReference type="AlphaFoldDB" id="A0A1T4WVE5"/>
<dbReference type="RefSeq" id="WP_078922681.1">
    <property type="nucleotide sequence ID" value="NZ_FUYB01000009.1"/>
</dbReference>
<dbReference type="OrthoDB" id="3078668at2"/>
<dbReference type="InterPro" id="IPR006498">
    <property type="entry name" value="Tail_tube"/>
</dbReference>
<evidence type="ECO:0000313" key="1">
    <source>
        <dbReference type="EMBL" id="SKA81352.1"/>
    </source>
</evidence>
<sequence>MAVQIPEILQNMKLYENGTEFIGLVDIGLPQLKRKTETKQYAGMGAPAKFPTGSLDAPLDITISAAELRTSVLAGFTKQCDGFRTLNLRQIYKNMANCASGKHNIVAVGFFEQVDLGSVKMGEDTQRKYTFTCHKFRYEINGVVVFEHNVMDVQDDSDRQFLG</sequence>
<reference evidence="1 2" key="1">
    <citation type="submission" date="2017-02" db="EMBL/GenBank/DDBJ databases">
        <authorList>
            <person name="Peterson S.W."/>
        </authorList>
    </citation>
    <scope>NUCLEOTIDE SEQUENCE [LARGE SCALE GENOMIC DNA]</scope>
    <source>
        <strain evidence="1 2">ATCC 49788</strain>
    </source>
</reference>